<dbReference type="Proteomes" id="UP000784294">
    <property type="component" value="Unassembled WGS sequence"/>
</dbReference>
<dbReference type="PANTHER" id="PTHR12844:SF42">
    <property type="entry name" value="CONNECTOR ENHANCER OF KSR PROTEIN CNK"/>
    <property type="match status" value="1"/>
</dbReference>
<protein>
    <recommendedName>
        <fullName evidence="2">PH domain-containing protein</fullName>
    </recommendedName>
</protein>
<keyword evidence="4" id="KW-1185">Reference proteome</keyword>
<accession>A0A3S5B8Y5</accession>
<keyword evidence="1" id="KW-0732">Signal</keyword>
<evidence type="ECO:0000259" key="2">
    <source>
        <dbReference type="Pfam" id="PF00169"/>
    </source>
</evidence>
<dbReference type="EMBL" id="CAAALY010281750">
    <property type="protein sequence ID" value="VEL43471.1"/>
    <property type="molecule type" value="Genomic_DNA"/>
</dbReference>
<dbReference type="OrthoDB" id="2157866at2759"/>
<feature type="signal peptide" evidence="1">
    <location>
        <begin position="1"/>
        <end position="18"/>
    </location>
</feature>
<dbReference type="Gene3D" id="2.30.29.30">
    <property type="entry name" value="Pleckstrin-homology domain (PH domain)/Phosphotyrosine-binding domain (PTB)"/>
    <property type="match status" value="1"/>
</dbReference>
<evidence type="ECO:0000256" key="1">
    <source>
        <dbReference type="SAM" id="SignalP"/>
    </source>
</evidence>
<gene>
    <name evidence="3" type="ORF">PXEA_LOCUS36911</name>
</gene>
<dbReference type="AlphaFoldDB" id="A0A3S5B8Y5"/>
<proteinExistence type="predicted"/>
<dbReference type="SUPFAM" id="SSF50729">
    <property type="entry name" value="PH domain-like"/>
    <property type="match status" value="1"/>
</dbReference>
<sequence length="120" mass="13961">MPYSFLCLSSIVLSYTFALDPLDRRISCKDLGQGDCQGWLWLKQSNSFTSKYVKRWCVFKHNTLYYYRNPEDESAEGLIHLHGFTITPSVEVKSGRLYVLLDFPAKDTPFFRPTLCLLNH</sequence>
<evidence type="ECO:0000313" key="4">
    <source>
        <dbReference type="Proteomes" id="UP000784294"/>
    </source>
</evidence>
<reference evidence="3" key="1">
    <citation type="submission" date="2018-11" db="EMBL/GenBank/DDBJ databases">
        <authorList>
            <consortium name="Pathogen Informatics"/>
        </authorList>
    </citation>
    <scope>NUCLEOTIDE SEQUENCE</scope>
</reference>
<organism evidence="3 4">
    <name type="scientific">Protopolystoma xenopodis</name>
    <dbReference type="NCBI Taxonomy" id="117903"/>
    <lineage>
        <taxon>Eukaryota</taxon>
        <taxon>Metazoa</taxon>
        <taxon>Spiralia</taxon>
        <taxon>Lophotrochozoa</taxon>
        <taxon>Platyhelminthes</taxon>
        <taxon>Monogenea</taxon>
        <taxon>Polyopisthocotylea</taxon>
        <taxon>Polystomatidea</taxon>
        <taxon>Polystomatidae</taxon>
        <taxon>Protopolystoma</taxon>
    </lineage>
</organism>
<feature type="chain" id="PRO_5018723688" description="PH domain-containing protein" evidence="1">
    <location>
        <begin position="19"/>
        <end position="120"/>
    </location>
</feature>
<dbReference type="Pfam" id="PF00169">
    <property type="entry name" value="PH"/>
    <property type="match status" value="1"/>
</dbReference>
<dbReference type="InterPro" id="IPR001849">
    <property type="entry name" value="PH_domain"/>
</dbReference>
<dbReference type="InterPro" id="IPR011993">
    <property type="entry name" value="PH-like_dom_sf"/>
</dbReference>
<feature type="domain" description="PH" evidence="2">
    <location>
        <begin position="36"/>
        <end position="91"/>
    </location>
</feature>
<dbReference type="InterPro" id="IPR051566">
    <property type="entry name" value="CNKSR"/>
</dbReference>
<name>A0A3S5B8Y5_9PLAT</name>
<comment type="caution">
    <text evidence="3">The sequence shown here is derived from an EMBL/GenBank/DDBJ whole genome shotgun (WGS) entry which is preliminary data.</text>
</comment>
<evidence type="ECO:0000313" key="3">
    <source>
        <dbReference type="EMBL" id="VEL43471.1"/>
    </source>
</evidence>
<dbReference type="PANTHER" id="PTHR12844">
    <property type="entry name" value="CONNECTOR ENCHANCER OF KINASE SUPPRESSOR OF RAS"/>
    <property type="match status" value="1"/>
</dbReference>